<keyword evidence="1" id="KW-0812">Transmembrane</keyword>
<organism evidence="2">
    <name type="scientific">uncultured Solirubrobacteraceae bacterium</name>
    <dbReference type="NCBI Taxonomy" id="1162706"/>
    <lineage>
        <taxon>Bacteria</taxon>
        <taxon>Bacillati</taxon>
        <taxon>Actinomycetota</taxon>
        <taxon>Thermoleophilia</taxon>
        <taxon>Solirubrobacterales</taxon>
        <taxon>Solirubrobacteraceae</taxon>
        <taxon>environmental samples</taxon>
    </lineage>
</organism>
<feature type="transmembrane region" description="Helical" evidence="1">
    <location>
        <begin position="775"/>
        <end position="797"/>
    </location>
</feature>
<feature type="transmembrane region" description="Helical" evidence="1">
    <location>
        <begin position="214"/>
        <end position="231"/>
    </location>
</feature>
<evidence type="ECO:0008006" key="3">
    <source>
        <dbReference type="Google" id="ProtNLM"/>
    </source>
</evidence>
<feature type="transmembrane region" description="Helical" evidence="1">
    <location>
        <begin position="243"/>
        <end position="265"/>
    </location>
</feature>
<proteinExistence type="predicted"/>
<dbReference type="PANTHER" id="PTHR38454:SF1">
    <property type="entry name" value="INTEGRAL MEMBRANE PROTEIN"/>
    <property type="match status" value="1"/>
</dbReference>
<feature type="transmembrane region" description="Helical" evidence="1">
    <location>
        <begin position="107"/>
        <end position="128"/>
    </location>
</feature>
<evidence type="ECO:0000256" key="1">
    <source>
        <dbReference type="SAM" id="Phobius"/>
    </source>
</evidence>
<protein>
    <recommendedName>
        <fullName evidence="3">YfhO family protein</fullName>
    </recommendedName>
</protein>
<dbReference type="AlphaFoldDB" id="A0A6J4SQQ5"/>
<feature type="transmembrane region" description="Helical" evidence="1">
    <location>
        <begin position="465"/>
        <end position="483"/>
    </location>
</feature>
<dbReference type="EMBL" id="CADCVS010000263">
    <property type="protein sequence ID" value="CAA9502434.1"/>
    <property type="molecule type" value="Genomic_DNA"/>
</dbReference>
<keyword evidence="1" id="KW-0472">Membrane</keyword>
<dbReference type="Pfam" id="PF09586">
    <property type="entry name" value="YfhO"/>
    <property type="match status" value="1"/>
</dbReference>
<feature type="transmembrane region" description="Helical" evidence="1">
    <location>
        <begin position="405"/>
        <end position="426"/>
    </location>
</feature>
<feature type="transmembrane region" description="Helical" evidence="1">
    <location>
        <begin position="340"/>
        <end position="360"/>
    </location>
</feature>
<feature type="transmembrane region" description="Helical" evidence="1">
    <location>
        <begin position="375"/>
        <end position="393"/>
    </location>
</feature>
<dbReference type="PANTHER" id="PTHR38454">
    <property type="entry name" value="INTEGRAL MEMBRANE PROTEIN-RELATED"/>
    <property type="match status" value="1"/>
</dbReference>
<sequence length="815" mass="85946">MRRRPTLLAALLLAGLSLLFVSPALLPGKVLSNSDSFWFKAPWAAGKPASLERVANPEFDDAPSQMHPFARYASGNLPDVPLWNPHISSGRPFLADMQSAIFSPFQIPTYLFGFWSALALIAALKLWVASFGAFLLARSAGIGLGGSLAGGIVYGFNLWLVCWLSYPHASVWALVPWLALLAGRMAQRPTRRTGVALAVVVGAAFTSGHPETSFHAIGVACVAAFGWGLLVRRREGRPLRPALLAFAASLAAGGALAALVLAPFLELLVNSADIRQRSGTAKDAKLPLKYLLGAFLPGQWGKPTQTPLDLFLLARAVYIGALPLMLIAAALLLRPTRARLAIAGAGAACLMVVFGIPPVFDLVVLVPPFSSGHNTRLIALAMLCAALLAAYGLDDLLERRGTARLRGAVLGAGGVLFVLPIAYIVLRGRTSFDALPAALDAALDLADPSASGTASVGAIVRGAGLLIWIAVGAAALAILAVAVRGTRRPAVLAGVALALMFADLARAGMGYNPAIDRELAEQPATPAIRLLERASPERFVSTGDIPQNTISMTHGLFDASGYDLPVERRYDTFWRSRLSPEFPSQTGYLAGIPLSLPKVDAERVRTLRLLGVRHILQPPTDPPLRVPGLELVHPGPDARVYRLAETNPRAVVVGAQVAARDDEAALAALTGRAFDAQRAAVVEETLRGVPAVAEGSVPPPPAGRATVRPTEEADAVEVGVSAERAGLLVLSDAYAPGWKAEVDGRPAKVERVNYVMRGVRVPAGTSDVRFTYEPLSWRIGWIVSLLTLLGLAAVALWPARHRSAPGAPPAAAPEG</sequence>
<gene>
    <name evidence="2" type="ORF">AVDCRST_MAG30-1992</name>
</gene>
<keyword evidence="1" id="KW-1133">Transmembrane helix</keyword>
<name>A0A6J4SQQ5_9ACTN</name>
<feature type="transmembrane region" description="Helical" evidence="1">
    <location>
        <begin position="310"/>
        <end position="333"/>
    </location>
</feature>
<dbReference type="InterPro" id="IPR018580">
    <property type="entry name" value="Uncharacterised_YfhO"/>
</dbReference>
<feature type="transmembrane region" description="Helical" evidence="1">
    <location>
        <begin position="140"/>
        <end position="160"/>
    </location>
</feature>
<reference evidence="2" key="1">
    <citation type="submission" date="2020-02" db="EMBL/GenBank/DDBJ databases">
        <authorList>
            <person name="Meier V. D."/>
        </authorList>
    </citation>
    <scope>NUCLEOTIDE SEQUENCE</scope>
    <source>
        <strain evidence="2">AVDCRST_MAG30</strain>
    </source>
</reference>
<accession>A0A6J4SQQ5</accession>
<evidence type="ECO:0000313" key="2">
    <source>
        <dbReference type="EMBL" id="CAA9502434.1"/>
    </source>
</evidence>